<evidence type="ECO:0000313" key="5">
    <source>
        <dbReference type="Proteomes" id="UP001296776"/>
    </source>
</evidence>
<dbReference type="InterPro" id="IPR008978">
    <property type="entry name" value="HSP20-like_chaperone"/>
</dbReference>
<dbReference type="Proteomes" id="UP001296776">
    <property type="component" value="Unassembled WGS sequence"/>
</dbReference>
<reference evidence="4" key="2">
    <citation type="journal article" date="2020" name="Microorganisms">
        <title>Osmotic Adaptation and Compatible Solute Biosynthesis of Phototrophic Bacteria as Revealed from Genome Analyses.</title>
        <authorList>
            <person name="Imhoff J.F."/>
            <person name="Rahn T."/>
            <person name="Kunzel S."/>
            <person name="Keller A."/>
            <person name="Neulinger S.C."/>
        </authorList>
    </citation>
    <scope>NUCLEOTIDE SEQUENCE</scope>
    <source>
        <strain evidence="4">DSM 11080</strain>
    </source>
</reference>
<dbReference type="Pfam" id="PF00011">
    <property type="entry name" value="HSP20"/>
    <property type="match status" value="1"/>
</dbReference>
<keyword evidence="5" id="KW-1185">Reference proteome</keyword>
<dbReference type="PANTHER" id="PTHR11527">
    <property type="entry name" value="HEAT-SHOCK PROTEIN 20 FAMILY MEMBER"/>
    <property type="match status" value="1"/>
</dbReference>
<protein>
    <recommendedName>
        <fullName evidence="3">SHSP domain-containing protein</fullName>
    </recommendedName>
</protein>
<comment type="similarity">
    <text evidence="1 2">Belongs to the small heat shock protein (HSP20) family.</text>
</comment>
<dbReference type="AlphaFoldDB" id="A0AAJ0XBQ5"/>
<dbReference type="RefSeq" id="WP_200347628.1">
    <property type="nucleotide sequence ID" value="NZ_NRSJ01000035.1"/>
</dbReference>
<dbReference type="CDD" id="cd06464">
    <property type="entry name" value="ACD_sHsps-like"/>
    <property type="match status" value="1"/>
</dbReference>
<reference evidence="4" key="1">
    <citation type="submission" date="2017-08" db="EMBL/GenBank/DDBJ databases">
        <authorList>
            <person name="Imhoff J.F."/>
            <person name="Rahn T."/>
            <person name="Kuenzel S."/>
            <person name="Neulinger S.C."/>
        </authorList>
    </citation>
    <scope>NUCLEOTIDE SEQUENCE</scope>
    <source>
        <strain evidence="4">DSM 11080</strain>
    </source>
</reference>
<accession>A0AAJ0XBQ5</accession>
<dbReference type="SUPFAM" id="SSF49764">
    <property type="entry name" value="HSP20-like chaperones"/>
    <property type="match status" value="1"/>
</dbReference>
<name>A0AAJ0XBQ5_9GAMM</name>
<dbReference type="PROSITE" id="PS01031">
    <property type="entry name" value="SHSP"/>
    <property type="match status" value="1"/>
</dbReference>
<evidence type="ECO:0000256" key="2">
    <source>
        <dbReference type="RuleBase" id="RU003616"/>
    </source>
</evidence>
<dbReference type="InterPro" id="IPR031107">
    <property type="entry name" value="Small_HSP"/>
</dbReference>
<feature type="domain" description="SHSP" evidence="3">
    <location>
        <begin position="50"/>
        <end position="160"/>
    </location>
</feature>
<organism evidence="4 5">
    <name type="scientific">Halochromatium glycolicum</name>
    <dbReference type="NCBI Taxonomy" id="85075"/>
    <lineage>
        <taxon>Bacteria</taxon>
        <taxon>Pseudomonadati</taxon>
        <taxon>Pseudomonadota</taxon>
        <taxon>Gammaproteobacteria</taxon>
        <taxon>Chromatiales</taxon>
        <taxon>Chromatiaceae</taxon>
        <taxon>Halochromatium</taxon>
    </lineage>
</organism>
<dbReference type="InterPro" id="IPR002068">
    <property type="entry name" value="A-crystallin/Hsp20_dom"/>
</dbReference>
<gene>
    <name evidence="4" type="ORF">CKO40_16880</name>
</gene>
<dbReference type="EMBL" id="NRSJ01000035">
    <property type="protein sequence ID" value="MBK1706177.1"/>
    <property type="molecule type" value="Genomic_DNA"/>
</dbReference>
<comment type="caution">
    <text evidence="4">The sequence shown here is derived from an EMBL/GenBank/DDBJ whole genome shotgun (WGS) entry which is preliminary data.</text>
</comment>
<sequence length="160" mass="18763">MSAKSKETKALQRHESHWFDEMDRSFEQMMRRGLLQPFRDIWPDWAPFQPDLDVRMPRVDMIDREAELLVRAELPGIDKEHVHIEVAGDMLTIRGERAHEEKREEENVYRAEILHGAFSRTLRLPPGLDTEAAEATFEKGLLEIHLPKPEESKRQRIAIS</sequence>
<evidence type="ECO:0000313" key="4">
    <source>
        <dbReference type="EMBL" id="MBK1706177.1"/>
    </source>
</evidence>
<proteinExistence type="inferred from homology"/>
<evidence type="ECO:0000259" key="3">
    <source>
        <dbReference type="PROSITE" id="PS01031"/>
    </source>
</evidence>
<dbReference type="Gene3D" id="2.60.40.790">
    <property type="match status" value="1"/>
</dbReference>
<evidence type="ECO:0000256" key="1">
    <source>
        <dbReference type="PROSITE-ProRule" id="PRU00285"/>
    </source>
</evidence>